<evidence type="ECO:0000313" key="5">
    <source>
        <dbReference type="EMBL" id="KAG9441870.1"/>
    </source>
</evidence>
<dbReference type="PANTHER" id="PTHR46196:SF1">
    <property type="entry name" value="TRANSCRIPTION FACTOR EMB1444-RELATED"/>
    <property type="match status" value="1"/>
</dbReference>
<dbReference type="PROSITE" id="PS50888">
    <property type="entry name" value="BHLH"/>
    <property type="match status" value="1"/>
</dbReference>
<evidence type="ECO:0000256" key="2">
    <source>
        <dbReference type="ARBA" id="ARBA00023163"/>
    </source>
</evidence>
<dbReference type="InterPro" id="IPR011598">
    <property type="entry name" value="bHLH_dom"/>
</dbReference>
<dbReference type="AlphaFoldDB" id="A0AAV7DZ02"/>
<dbReference type="EMBL" id="JAINDJ010000007">
    <property type="protein sequence ID" value="KAG9441870.1"/>
    <property type="molecule type" value="Genomic_DNA"/>
</dbReference>
<dbReference type="GO" id="GO:0046983">
    <property type="term" value="F:protein dimerization activity"/>
    <property type="evidence" value="ECO:0007669"/>
    <property type="project" value="InterPro"/>
</dbReference>
<evidence type="ECO:0000313" key="6">
    <source>
        <dbReference type="Proteomes" id="UP000825729"/>
    </source>
</evidence>
<sequence length="754" mass="82705">MGIWSVGGVGSSGELDKAVDSFLGVEGLGDGPFAPSYCRTTNKASSRAAQEAGRKRFLQRELEGNIGGICAIWGPLLREQTLRGLCYRTQWKYAIFWKLKYLARLMLTWEDAYYDRSDSADPSDNMEGSISQSMMNFNEHQDRRDPLELALAKMSNLVYSLGDGVVGRVAFTGNHQWIFADKPETKSWSSYESQFSAGIKTSVVVAVMPLGVVQLGSLSLMGEDLKLVSQVKDLFGLFHSSAFLPDLTTLNTNNATNLRGTVMKESDLGAFNDSLNSMGHAAQTKSTSVLPFARSLGGKYNNSSLISLLQPRISQRKLFYVSNDDAVAKNAIPGSCNNAGPLSSKPGNICLEFEKQVQLKQIEVEKFGAEARGGISMASSSDDDMAVEAAVVSKKPNRVDCQKIDGHAFCSHLGMLKKPELERQPDQSNLEGNTSMGSQLNFSADCELQEALGLPFKKKPDFHVWEAGGTQGETNSHITDESLNSLLTPDDGSTHLLEAVVASAFINSGSITSKSSYCKSANVSSTDSMLLSCDELFALKSESELIQGSSSVCSGSLEQQTAVTKLNRKKSKSGDSGRPRPRDRQLIQDRIKELRQIIPNGSKCSIDALLERTVKHMLFLQSVTRHSEKLKRYVESKLFDNGSYFLGNGNSEHGASWVVEVGGQSKACPIIIENMDMNGQMLIEMLCEQCNLFLEIAEAIRGMGLTILRGVVETRDGKTWACFVVEGQGKNQLQRMDIMWSLMHFFQPQQQTKS</sequence>
<accession>A0AAV7DZ02</accession>
<keyword evidence="1" id="KW-0805">Transcription regulation</keyword>
<dbReference type="InterPro" id="IPR043561">
    <property type="entry name" value="LHW-like"/>
</dbReference>
<dbReference type="Proteomes" id="UP000825729">
    <property type="component" value="Unassembled WGS sequence"/>
</dbReference>
<evidence type="ECO:0000256" key="1">
    <source>
        <dbReference type="ARBA" id="ARBA00023015"/>
    </source>
</evidence>
<keyword evidence="6" id="KW-1185">Reference proteome</keyword>
<dbReference type="Pfam" id="PF14215">
    <property type="entry name" value="bHLH-MYC_N"/>
    <property type="match status" value="1"/>
</dbReference>
<proteinExistence type="predicted"/>
<dbReference type="GO" id="GO:0003700">
    <property type="term" value="F:DNA-binding transcription factor activity"/>
    <property type="evidence" value="ECO:0007669"/>
    <property type="project" value="InterPro"/>
</dbReference>
<keyword evidence="2" id="KW-0804">Transcription</keyword>
<organism evidence="5 6">
    <name type="scientific">Aristolochia fimbriata</name>
    <name type="common">White veined hardy Dutchman's pipe vine</name>
    <dbReference type="NCBI Taxonomy" id="158543"/>
    <lineage>
        <taxon>Eukaryota</taxon>
        <taxon>Viridiplantae</taxon>
        <taxon>Streptophyta</taxon>
        <taxon>Embryophyta</taxon>
        <taxon>Tracheophyta</taxon>
        <taxon>Spermatophyta</taxon>
        <taxon>Magnoliopsida</taxon>
        <taxon>Magnoliidae</taxon>
        <taxon>Piperales</taxon>
        <taxon>Aristolochiaceae</taxon>
        <taxon>Aristolochia</taxon>
    </lineage>
</organism>
<gene>
    <name evidence="5" type="ORF">H6P81_017724</name>
</gene>
<dbReference type="PANTHER" id="PTHR46196">
    <property type="entry name" value="TRANSCRIPTION FACTOR BHLH155-LIKE ISOFORM X1-RELATED"/>
    <property type="match status" value="1"/>
</dbReference>
<feature type="compositionally biased region" description="Basic and acidic residues" evidence="3">
    <location>
        <begin position="572"/>
        <end position="583"/>
    </location>
</feature>
<comment type="caution">
    <text evidence="5">The sequence shown here is derived from an EMBL/GenBank/DDBJ whole genome shotgun (WGS) entry which is preliminary data.</text>
</comment>
<evidence type="ECO:0000259" key="4">
    <source>
        <dbReference type="PROSITE" id="PS50888"/>
    </source>
</evidence>
<dbReference type="Pfam" id="PF23176">
    <property type="entry name" value="bHLH_LHW"/>
    <property type="match status" value="1"/>
</dbReference>
<name>A0AAV7DZ02_ARIFI</name>
<reference evidence="5 6" key="1">
    <citation type="submission" date="2021-07" db="EMBL/GenBank/DDBJ databases">
        <title>The Aristolochia fimbriata genome: insights into angiosperm evolution, floral development and chemical biosynthesis.</title>
        <authorList>
            <person name="Jiao Y."/>
        </authorList>
    </citation>
    <scope>NUCLEOTIDE SEQUENCE [LARGE SCALE GENOMIC DNA]</scope>
    <source>
        <strain evidence="5">IBCAS-2021</strain>
        <tissue evidence="5">Leaf</tissue>
    </source>
</reference>
<feature type="domain" description="BHLH" evidence="4">
    <location>
        <begin position="571"/>
        <end position="620"/>
    </location>
</feature>
<feature type="region of interest" description="Disordered" evidence="3">
    <location>
        <begin position="564"/>
        <end position="583"/>
    </location>
</feature>
<evidence type="ECO:0000256" key="3">
    <source>
        <dbReference type="SAM" id="MobiDB-lite"/>
    </source>
</evidence>
<dbReference type="InterPro" id="IPR025610">
    <property type="entry name" value="MYC/MYB_N"/>
</dbReference>
<protein>
    <recommendedName>
        <fullName evidence="4">BHLH domain-containing protein</fullName>
    </recommendedName>
</protein>